<dbReference type="InterPro" id="IPR047967">
    <property type="entry name" value="PolX_PHP"/>
</dbReference>
<dbReference type="EMBL" id="RZGR01000029">
    <property type="protein sequence ID" value="RUQ82102.1"/>
    <property type="molecule type" value="Genomic_DNA"/>
</dbReference>
<accession>A0A433JHQ4</accession>
<dbReference type="Gene3D" id="3.30.210.10">
    <property type="entry name" value="DNA polymerase, thumb domain"/>
    <property type="match status" value="1"/>
</dbReference>
<dbReference type="InterPro" id="IPR029398">
    <property type="entry name" value="PolB_thumb"/>
</dbReference>
<dbReference type="InterPro" id="IPR016195">
    <property type="entry name" value="Pol/histidinol_Pase-like"/>
</dbReference>
<dbReference type="InterPro" id="IPR003141">
    <property type="entry name" value="Pol/His_phosphatase_N"/>
</dbReference>
<evidence type="ECO:0000259" key="4">
    <source>
        <dbReference type="SMART" id="SM00483"/>
    </source>
</evidence>
<dbReference type="CDD" id="cd07436">
    <property type="entry name" value="PHP_PolX"/>
    <property type="match status" value="1"/>
</dbReference>
<feature type="domain" description="DNA-directed DNA polymerase X" evidence="4">
    <location>
        <begin position="2"/>
        <end position="310"/>
    </location>
</feature>
<dbReference type="InterPro" id="IPR050243">
    <property type="entry name" value="PHP_phosphatase"/>
</dbReference>
<evidence type="ECO:0000313" key="5">
    <source>
        <dbReference type="EMBL" id="RUQ82102.1"/>
    </source>
</evidence>
<dbReference type="InterPro" id="IPR043519">
    <property type="entry name" value="NT_sf"/>
</dbReference>
<keyword evidence="2" id="KW-0548">Nucleotidyltransferase</keyword>
<dbReference type="InterPro" id="IPR004013">
    <property type="entry name" value="PHP_dom"/>
</dbReference>
<dbReference type="AlphaFoldDB" id="A0A433JHQ4"/>
<dbReference type="RefSeq" id="WP_127111438.1">
    <property type="nucleotide sequence ID" value="NZ_RZGR01000029.1"/>
</dbReference>
<dbReference type="GO" id="GO:0003677">
    <property type="term" value="F:DNA binding"/>
    <property type="evidence" value="ECO:0007669"/>
    <property type="project" value="InterPro"/>
</dbReference>
<dbReference type="PIRSF" id="PIRSF005047">
    <property type="entry name" value="UCP005047_YshC"/>
    <property type="match status" value="1"/>
</dbReference>
<dbReference type="InterPro" id="IPR022311">
    <property type="entry name" value="PolX-like"/>
</dbReference>
<protein>
    <submittedName>
        <fullName evidence="5">DNA polymerase/3'-5' exonuclease PolX</fullName>
    </submittedName>
</protein>
<evidence type="ECO:0000259" key="3">
    <source>
        <dbReference type="SMART" id="SM00481"/>
    </source>
</evidence>
<gene>
    <name evidence="5" type="ORF">EKM59_08990</name>
</gene>
<dbReference type="GO" id="GO:0042578">
    <property type="term" value="F:phosphoric ester hydrolase activity"/>
    <property type="evidence" value="ECO:0007669"/>
    <property type="project" value="TreeGrafter"/>
</dbReference>
<evidence type="ECO:0000256" key="2">
    <source>
        <dbReference type="ARBA" id="ARBA00022695"/>
    </source>
</evidence>
<name>A0A433JHQ4_9GAMM</name>
<reference evidence="5 6" key="1">
    <citation type="submission" date="2018-12" db="EMBL/GenBank/DDBJ databases">
        <title>Legionella sp,whole genome shotgun sequence.</title>
        <authorList>
            <person name="Wu H."/>
        </authorList>
    </citation>
    <scope>NUCLEOTIDE SEQUENCE [LARGE SCALE GENOMIC DNA]</scope>
    <source>
        <strain evidence="6">km714</strain>
    </source>
</reference>
<evidence type="ECO:0000313" key="6">
    <source>
        <dbReference type="Proteomes" id="UP000288012"/>
    </source>
</evidence>
<dbReference type="GO" id="GO:0003887">
    <property type="term" value="F:DNA-directed DNA polymerase activity"/>
    <property type="evidence" value="ECO:0007669"/>
    <property type="project" value="InterPro"/>
</dbReference>
<dbReference type="Gene3D" id="3.20.20.140">
    <property type="entry name" value="Metal-dependent hydrolases"/>
    <property type="match status" value="1"/>
</dbReference>
<feature type="domain" description="Polymerase/histidinol phosphatase N-terminal" evidence="3">
    <location>
        <begin position="334"/>
        <end position="413"/>
    </location>
</feature>
<dbReference type="InterPro" id="IPR027421">
    <property type="entry name" value="DNA_pol_lamdba_lyase_dom_sf"/>
</dbReference>
<dbReference type="SUPFAM" id="SSF89550">
    <property type="entry name" value="PHP domain-like"/>
    <property type="match status" value="1"/>
</dbReference>
<dbReference type="GO" id="GO:0004527">
    <property type="term" value="F:exonuclease activity"/>
    <property type="evidence" value="ECO:0007669"/>
    <property type="project" value="UniProtKB-KW"/>
</dbReference>
<dbReference type="Gene3D" id="3.30.460.10">
    <property type="entry name" value="Beta Polymerase, domain 2"/>
    <property type="match status" value="1"/>
</dbReference>
<keyword evidence="1" id="KW-0808">Transferase</keyword>
<dbReference type="FunFam" id="3.20.20.140:FF:000047">
    <property type="entry name" value="PHP domain-containing protein"/>
    <property type="match status" value="1"/>
</dbReference>
<keyword evidence="5" id="KW-0540">Nuclease</keyword>
<dbReference type="InterPro" id="IPR002054">
    <property type="entry name" value="DNA-dir_DNA_pol_X"/>
</dbReference>
<dbReference type="GO" id="GO:0008270">
    <property type="term" value="F:zinc ion binding"/>
    <property type="evidence" value="ECO:0007669"/>
    <property type="project" value="TreeGrafter"/>
</dbReference>
<dbReference type="InterPro" id="IPR037160">
    <property type="entry name" value="DNA_Pol_thumb_sf"/>
</dbReference>
<dbReference type="Pfam" id="PF14716">
    <property type="entry name" value="HHH_8"/>
    <property type="match status" value="1"/>
</dbReference>
<dbReference type="SMART" id="SM00481">
    <property type="entry name" value="POLIIIAc"/>
    <property type="match status" value="1"/>
</dbReference>
<dbReference type="Pfam" id="PF14791">
    <property type="entry name" value="DNA_pol_B_thumb"/>
    <property type="match status" value="1"/>
</dbReference>
<comment type="caution">
    <text evidence="5">The sequence shown here is derived from an EMBL/GenBank/DDBJ whole genome shotgun (WGS) entry which is preliminary data.</text>
</comment>
<evidence type="ECO:0000256" key="1">
    <source>
        <dbReference type="ARBA" id="ARBA00022679"/>
    </source>
</evidence>
<organism evidence="5 6">
    <name type="scientific">Legionella septentrionalis</name>
    <dbReference type="NCBI Taxonomy" id="2498109"/>
    <lineage>
        <taxon>Bacteria</taxon>
        <taxon>Pseudomonadati</taxon>
        <taxon>Pseudomonadota</taxon>
        <taxon>Gammaproteobacteria</taxon>
        <taxon>Legionellales</taxon>
        <taxon>Legionellaceae</taxon>
        <taxon>Legionella</taxon>
    </lineage>
</organism>
<dbReference type="SMART" id="SM00483">
    <property type="entry name" value="POLXc"/>
    <property type="match status" value="1"/>
</dbReference>
<dbReference type="SUPFAM" id="SSF47802">
    <property type="entry name" value="DNA polymerase beta, N-terminal domain-like"/>
    <property type="match status" value="1"/>
</dbReference>
<keyword evidence="5" id="KW-0378">Hydrolase</keyword>
<dbReference type="GO" id="GO:0005829">
    <property type="term" value="C:cytosol"/>
    <property type="evidence" value="ECO:0007669"/>
    <property type="project" value="TreeGrafter"/>
</dbReference>
<proteinExistence type="predicted"/>
<dbReference type="SUPFAM" id="SSF81301">
    <property type="entry name" value="Nucleotidyltransferase"/>
    <property type="match status" value="1"/>
</dbReference>
<dbReference type="Gene3D" id="1.10.150.110">
    <property type="entry name" value="DNA polymerase beta, N-terminal domain-like"/>
    <property type="match status" value="1"/>
</dbReference>
<sequence length="568" mass="65203">MEKNNHAIAALLYEQAEKLRAYGDNPYRARAFSRAARVIENLDRNIYLLLEENFDLTTLPSIGKSIAAAIEEIVKTNKLPAWMQTPQRKINELANIQGLGTNKIKLLTEKYGIHTRKTLLEALKSHVITEFTPAFTEQIKEAILACKPKGKFIRLYHALPIVKELINKLQQADGIQRVECSGEFRRKRELIEHLIVLVQTENEALASTLCHELPMLNSVFSMDENHVRASLWNGVPVDIYFIHHSCFAASLLWHTGTEKHLKQLQKIACEKNEEIKEAGLYRNEEFIPLSSEHELYARLGLAFIEPELREDRGEIKAAQQNRLPELIELQDIKGDLHSHTTETDGRNTLETMVNAALAQGYEYLAITDHSKRLAITNGMDEKRLLEQIKQIDKLNAKLNGFLVLKSIEVDILEDGTLDLSNDILKELDIIVCSIHSKFRIDEKKQTERILRAMENPYFNILGHATGRLIRSRPPYAIDMDRILQAALDNHCFIELNAQPFRLDIHDEYCKKAKEKGVKPAISSDAHSTRELNFMQLGIDQARRGWLEKENVLNTRSWPELKKLLKQHR</sequence>
<dbReference type="PANTHER" id="PTHR36928:SF1">
    <property type="entry name" value="PHOSPHATASE YCDX-RELATED"/>
    <property type="match status" value="1"/>
</dbReference>
<dbReference type="Proteomes" id="UP000288012">
    <property type="component" value="Unassembled WGS sequence"/>
</dbReference>
<dbReference type="PANTHER" id="PTHR36928">
    <property type="entry name" value="PHOSPHATASE YCDX-RELATED"/>
    <property type="match status" value="1"/>
</dbReference>
<keyword evidence="5" id="KW-0269">Exonuclease</keyword>
<dbReference type="Pfam" id="PF02811">
    <property type="entry name" value="PHP"/>
    <property type="match status" value="1"/>
</dbReference>
<keyword evidence="6" id="KW-1185">Reference proteome</keyword>
<dbReference type="InterPro" id="IPR010996">
    <property type="entry name" value="HHH_MUS81"/>
</dbReference>